<reference evidence="2" key="1">
    <citation type="journal article" date="2019" name="Int. J. Syst. Evol. Microbiol.">
        <title>The Global Catalogue of Microorganisms (GCM) 10K type strain sequencing project: providing services to taxonomists for standard genome sequencing and annotation.</title>
        <authorList>
            <consortium name="The Broad Institute Genomics Platform"/>
            <consortium name="The Broad Institute Genome Sequencing Center for Infectious Disease"/>
            <person name="Wu L."/>
            <person name="Ma J."/>
        </authorList>
    </citation>
    <scope>NUCLEOTIDE SEQUENCE [LARGE SCALE GENOMIC DNA]</scope>
    <source>
        <strain evidence="2">CGMCC 4.7645</strain>
    </source>
</reference>
<keyword evidence="2" id="KW-1185">Reference proteome</keyword>
<dbReference type="InterPro" id="IPR019587">
    <property type="entry name" value="Polyketide_cyclase/dehydratase"/>
</dbReference>
<dbReference type="Pfam" id="PF10604">
    <property type="entry name" value="Polyketide_cyc2"/>
    <property type="match status" value="1"/>
</dbReference>
<dbReference type="EMBL" id="JBHUKR010000007">
    <property type="protein sequence ID" value="MFD2418327.1"/>
    <property type="molecule type" value="Genomic_DNA"/>
</dbReference>
<protein>
    <submittedName>
        <fullName evidence="1">SRPBCC family protein</fullName>
    </submittedName>
</protein>
<sequence>MTARTFSYEINRTSTAPPEVLFRLETDAPRWAEWGRPLKAGWDREADEPGGVGAIRRVGAGPVQMFEETVVYERNQRHVYKFARRPLMRDYRAEVTFTPNASGGTDLCWRGSFTESFPGTGPLVRALVGGVIAILATRLARGAEREPVTR</sequence>
<dbReference type="SUPFAM" id="SSF55961">
    <property type="entry name" value="Bet v1-like"/>
    <property type="match status" value="1"/>
</dbReference>
<evidence type="ECO:0000313" key="2">
    <source>
        <dbReference type="Proteomes" id="UP001597417"/>
    </source>
</evidence>
<dbReference type="CDD" id="cd07821">
    <property type="entry name" value="PYR_PYL_RCAR_like"/>
    <property type="match status" value="1"/>
</dbReference>
<name>A0ABW5FX01_9PSEU</name>
<gene>
    <name evidence="1" type="ORF">ACFSXZ_18545</name>
</gene>
<comment type="caution">
    <text evidence="1">The sequence shown here is derived from an EMBL/GenBank/DDBJ whole genome shotgun (WGS) entry which is preliminary data.</text>
</comment>
<dbReference type="InterPro" id="IPR023393">
    <property type="entry name" value="START-like_dom_sf"/>
</dbReference>
<dbReference type="Gene3D" id="3.30.530.20">
    <property type="match status" value="1"/>
</dbReference>
<dbReference type="RefSeq" id="WP_378266273.1">
    <property type="nucleotide sequence ID" value="NZ_JBHUKR010000007.1"/>
</dbReference>
<dbReference type="Proteomes" id="UP001597417">
    <property type="component" value="Unassembled WGS sequence"/>
</dbReference>
<proteinExistence type="predicted"/>
<evidence type="ECO:0000313" key="1">
    <source>
        <dbReference type="EMBL" id="MFD2418327.1"/>
    </source>
</evidence>
<accession>A0ABW5FX01</accession>
<organism evidence="1 2">
    <name type="scientific">Amycolatopsis pigmentata</name>
    <dbReference type="NCBI Taxonomy" id="450801"/>
    <lineage>
        <taxon>Bacteria</taxon>
        <taxon>Bacillati</taxon>
        <taxon>Actinomycetota</taxon>
        <taxon>Actinomycetes</taxon>
        <taxon>Pseudonocardiales</taxon>
        <taxon>Pseudonocardiaceae</taxon>
        <taxon>Amycolatopsis</taxon>
    </lineage>
</organism>